<evidence type="ECO:0000313" key="1">
    <source>
        <dbReference type="EMBL" id="KDO39923.1"/>
    </source>
</evidence>
<dbReference type="EMBL" id="KK786228">
    <property type="protein sequence ID" value="KDO39923.1"/>
    <property type="molecule type" value="Genomic_DNA"/>
</dbReference>
<evidence type="ECO:0000313" key="2">
    <source>
        <dbReference type="Proteomes" id="UP000027120"/>
    </source>
</evidence>
<dbReference type="Proteomes" id="UP000027120">
    <property type="component" value="Unassembled WGS sequence"/>
</dbReference>
<feature type="non-terminal residue" evidence="1">
    <location>
        <position position="79"/>
    </location>
</feature>
<dbReference type="AlphaFoldDB" id="A0A067DAP6"/>
<sequence length="79" mass="8548">MGISIANVELPYLTSFEIVFNDADWMASPSNPCSMRPLLLPLATLTTNDFVGVIGSYSISATFSLRKLCVEPLSMSTSN</sequence>
<reference evidence="1 2" key="1">
    <citation type="submission" date="2014-04" db="EMBL/GenBank/DDBJ databases">
        <authorList>
            <consortium name="International Citrus Genome Consortium"/>
            <person name="Gmitter F."/>
            <person name="Chen C."/>
            <person name="Farmerie W."/>
            <person name="Harkins T."/>
            <person name="Desany B."/>
            <person name="Mohiuddin M."/>
            <person name="Kodira C."/>
            <person name="Borodovsky M."/>
            <person name="Lomsadze A."/>
            <person name="Burns P."/>
            <person name="Jenkins J."/>
            <person name="Prochnik S."/>
            <person name="Shu S."/>
            <person name="Chapman J."/>
            <person name="Pitluck S."/>
            <person name="Schmutz J."/>
            <person name="Rokhsar D."/>
        </authorList>
    </citation>
    <scope>NUCLEOTIDE SEQUENCE</scope>
</reference>
<protein>
    <submittedName>
        <fullName evidence="1">Uncharacterized protein</fullName>
    </submittedName>
</protein>
<organism evidence="1 2">
    <name type="scientific">Citrus sinensis</name>
    <name type="common">Sweet orange</name>
    <name type="synonym">Citrus aurantium var. sinensis</name>
    <dbReference type="NCBI Taxonomy" id="2711"/>
    <lineage>
        <taxon>Eukaryota</taxon>
        <taxon>Viridiplantae</taxon>
        <taxon>Streptophyta</taxon>
        <taxon>Embryophyta</taxon>
        <taxon>Tracheophyta</taxon>
        <taxon>Spermatophyta</taxon>
        <taxon>Magnoliopsida</taxon>
        <taxon>eudicotyledons</taxon>
        <taxon>Gunneridae</taxon>
        <taxon>Pentapetalae</taxon>
        <taxon>rosids</taxon>
        <taxon>malvids</taxon>
        <taxon>Sapindales</taxon>
        <taxon>Rutaceae</taxon>
        <taxon>Aurantioideae</taxon>
        <taxon>Citrus</taxon>
    </lineage>
</organism>
<name>A0A067DAP6_CITSI</name>
<proteinExistence type="predicted"/>
<keyword evidence="2" id="KW-1185">Reference proteome</keyword>
<accession>A0A067DAP6</accession>
<gene>
    <name evidence="1" type="ORF">CISIN_1g041790mg</name>
</gene>